<reference evidence="3" key="1">
    <citation type="journal article" date="2020" name="Nature">
        <title>Giant virus diversity and host interactions through global metagenomics.</title>
        <authorList>
            <person name="Schulz F."/>
            <person name="Roux S."/>
            <person name="Paez-Espino D."/>
            <person name="Jungbluth S."/>
            <person name="Walsh D.A."/>
            <person name="Denef V.J."/>
            <person name="McMahon K.D."/>
            <person name="Konstantinidis K.T."/>
            <person name="Eloe-Fadrosh E.A."/>
            <person name="Kyrpides N.C."/>
            <person name="Woyke T."/>
        </authorList>
    </citation>
    <scope>NUCLEOTIDE SEQUENCE</scope>
    <source>
        <strain evidence="3">GVMAG-M-3300009161-36</strain>
    </source>
</reference>
<evidence type="ECO:0000256" key="1">
    <source>
        <dbReference type="SAM" id="MobiDB-lite"/>
    </source>
</evidence>
<accession>A0A6C0EY10</accession>
<protein>
    <recommendedName>
        <fullName evidence="2">VWFA domain-containing protein</fullName>
    </recommendedName>
</protein>
<dbReference type="InterPro" id="IPR036465">
    <property type="entry name" value="vWFA_dom_sf"/>
</dbReference>
<proteinExistence type="predicted"/>
<dbReference type="EMBL" id="MN738971">
    <property type="protein sequence ID" value="QHT33652.1"/>
    <property type="molecule type" value="Genomic_DNA"/>
</dbReference>
<dbReference type="PROSITE" id="PS50234">
    <property type="entry name" value="VWFA"/>
    <property type="match status" value="1"/>
</dbReference>
<dbReference type="SUPFAM" id="SSF53300">
    <property type="entry name" value="vWA-like"/>
    <property type="match status" value="1"/>
</dbReference>
<name>A0A6C0EY10_9ZZZZ</name>
<evidence type="ECO:0000313" key="3">
    <source>
        <dbReference type="EMBL" id="QHT33652.1"/>
    </source>
</evidence>
<feature type="domain" description="VWFA" evidence="2">
    <location>
        <begin position="50"/>
        <end position="270"/>
    </location>
</feature>
<evidence type="ECO:0000259" key="2">
    <source>
        <dbReference type="PROSITE" id="PS50234"/>
    </source>
</evidence>
<feature type="region of interest" description="Disordered" evidence="1">
    <location>
        <begin position="527"/>
        <end position="560"/>
    </location>
</feature>
<dbReference type="AlphaFoldDB" id="A0A6C0EY10"/>
<dbReference type="InterPro" id="IPR002035">
    <property type="entry name" value="VWF_A"/>
</dbReference>
<organism evidence="3">
    <name type="scientific">viral metagenome</name>
    <dbReference type="NCBI Taxonomy" id="1070528"/>
    <lineage>
        <taxon>unclassified sequences</taxon>
        <taxon>metagenomes</taxon>
        <taxon>organismal metagenomes</taxon>
    </lineage>
</organism>
<sequence length="656" mass="72826">MQTSIQLFSNTKPTDDAGDAVSQFNRGIFQIVIPPIEGGVTTPRQKMRFIMYVSIDASGSMAETATKRGQTPQSKMQFVHMTMTNMIEYIASQEDENPHAEFYLAVVSFQSSASCVLLPCRVTKENKEELIQKVTSIMPGGGTNFQKCFQEIARIMSSESQYIPNDPSTTEEFITRMHVFLTDGANNEGERNIQRLVSFLTPTFPETSCSDTTLPMPKKAATQIMVGYGPDHDSTMLQTLCTQFPNSKQWFIDDVEKTGCIFGEILWSAMNTAFSDVKLISNVEIFDFATMSWKNELNLDDIIYETTRTVYIRVPWNVETVTCQLTYFSTNCPSNTSRATQQLITYEQEDHRENDASAVSVNANVERELWRLDTIATIDEALKFLQNIRRMPYNTTIAEKDRLIGVVTAYQDRFLTYVAEKNLNEDPFMIQLADDLFVCINGLMAASIGERYVAARQASQIQQRAVTVNDITPLQTEIISSMPSVTCATNYGYNEYIDDTYPCFPPPAPRRANSGGGCVADDTYYGDAQLSSPKTPTPAAPHQPSETTVEAAATEEETKENEKIIATFTPTSRGVGSKLRHLSRDAIIGLYRPGGARRGNGDSYDSGDEDYYGSCGGAGDDTFSSHASPGCARIGRILSSQTPRDTALDRTSTCPF</sequence>
<dbReference type="Gene3D" id="3.40.50.410">
    <property type="entry name" value="von Willebrand factor, type A domain"/>
    <property type="match status" value="1"/>
</dbReference>